<dbReference type="InterPro" id="IPR019734">
    <property type="entry name" value="TPR_rpt"/>
</dbReference>
<dbReference type="SUPFAM" id="SSF48452">
    <property type="entry name" value="TPR-like"/>
    <property type="match status" value="2"/>
</dbReference>
<sequence>MDIEDTLIERLTATQGDVQAQAAIMAEFRLSVYPEPERRALREALDAAAVLHWFDAGLLAQVLAIPAIEARGRFERPQGLSFVEHYGRPDRGLFNVHEATRLGWRRRLAAQDPGRLRELSDRAAACFAGDQTTAGRIEWVYHLLCADADAGAGALESMNRDWVGGARPEDFAALARALRELDSTGLVAGRARAWTLLIGAWSRHLRGETAQLAETAAEALQLARDAADRPAESDAQSLLGCVWEPRGQLTAAQAAFGESLAIIRRLAERDPSNAGWQRELAVAHSNVGDVLQAQGQLAAAQAAFGETLGIIRRRAEQDPGNTGWQRDLAVAHCRVGGVLQAQGELAAAQAAFGEYLAISRRLAERDPGNAGWQRELAVAHSRVGDVLQAQGQSAAAQAAFGEYLAISRRLAEQDPGNAGWQRDLAVAHGRVGDVLQAQGQLAAAQAAFGETLAISRRLAEQDPGNAGWQLDLAVAHSRVGGVLQAQGQLPAAQAAFGESLAISRRLAEQDPSNADWQRDLAVSCVDLARIEAAIGKSKEALRLFEESARIYAAVVRDAPDVRQWADERAAAQSEFASYRSKLRRPRSKDRPRKRPR</sequence>
<gene>
    <name evidence="2" type="ORF">THSYN_22015</name>
</gene>
<dbReference type="PANTHER" id="PTHR10098">
    <property type="entry name" value="RAPSYN-RELATED"/>
    <property type="match status" value="1"/>
</dbReference>
<proteinExistence type="predicted"/>
<dbReference type="Pfam" id="PF13424">
    <property type="entry name" value="TPR_12"/>
    <property type="match status" value="1"/>
</dbReference>
<reference evidence="2 3" key="1">
    <citation type="submission" date="2017-03" db="EMBL/GenBank/DDBJ databases">
        <title>Complete genome sequence of Candidatus 'Thiodictyon syntrophicum' sp. nov. strain Cad16T, a photolithoautotroph purple sulfur bacterium isolated from an alpine meromictic lake.</title>
        <authorList>
            <person name="Luedin S.M."/>
            <person name="Pothier J.F."/>
            <person name="Danza F."/>
            <person name="Storelli N."/>
            <person name="Wittwer M."/>
            <person name="Tonolla M."/>
        </authorList>
    </citation>
    <scope>NUCLEOTIDE SEQUENCE [LARGE SCALE GENOMIC DNA]</scope>
    <source>
        <strain evidence="2 3">Cad16T</strain>
    </source>
</reference>
<evidence type="ECO:0000256" key="1">
    <source>
        <dbReference type="SAM" id="MobiDB-lite"/>
    </source>
</evidence>
<name>A0A2K8UE36_9GAMM</name>
<accession>A0A2K8UE36</accession>
<dbReference type="OrthoDB" id="5760984at2"/>
<feature type="compositionally biased region" description="Basic residues" evidence="1">
    <location>
        <begin position="580"/>
        <end position="596"/>
    </location>
</feature>
<protein>
    <recommendedName>
        <fullName evidence="4">MalT-like TPR region domain-containing protein</fullName>
    </recommendedName>
</protein>
<dbReference type="SMART" id="SM00028">
    <property type="entry name" value="TPR"/>
    <property type="match status" value="7"/>
</dbReference>
<dbReference type="RefSeq" id="WP_100921041.1">
    <property type="nucleotide sequence ID" value="NZ_CP020370.1"/>
</dbReference>
<organism evidence="2 3">
    <name type="scientific">Candidatus Thiodictyon syntrophicum</name>
    <dbReference type="NCBI Taxonomy" id="1166950"/>
    <lineage>
        <taxon>Bacteria</taxon>
        <taxon>Pseudomonadati</taxon>
        <taxon>Pseudomonadota</taxon>
        <taxon>Gammaproteobacteria</taxon>
        <taxon>Chromatiales</taxon>
        <taxon>Chromatiaceae</taxon>
        <taxon>Thiodictyon</taxon>
    </lineage>
</organism>
<dbReference type="Proteomes" id="UP000232638">
    <property type="component" value="Chromosome"/>
</dbReference>
<dbReference type="PANTHER" id="PTHR10098:SF108">
    <property type="entry name" value="TETRATRICOPEPTIDE REPEAT PROTEIN 28"/>
    <property type="match status" value="1"/>
</dbReference>
<keyword evidence="3" id="KW-1185">Reference proteome</keyword>
<dbReference type="KEGG" id="tsy:THSYN_22015"/>
<evidence type="ECO:0008006" key="4">
    <source>
        <dbReference type="Google" id="ProtNLM"/>
    </source>
</evidence>
<dbReference type="AlphaFoldDB" id="A0A2K8UE36"/>
<evidence type="ECO:0000313" key="2">
    <source>
        <dbReference type="EMBL" id="AUB83351.1"/>
    </source>
</evidence>
<evidence type="ECO:0000313" key="3">
    <source>
        <dbReference type="Proteomes" id="UP000232638"/>
    </source>
</evidence>
<dbReference type="InterPro" id="IPR011990">
    <property type="entry name" value="TPR-like_helical_dom_sf"/>
</dbReference>
<dbReference type="EMBL" id="CP020370">
    <property type="protein sequence ID" value="AUB83351.1"/>
    <property type="molecule type" value="Genomic_DNA"/>
</dbReference>
<dbReference type="Gene3D" id="1.25.40.10">
    <property type="entry name" value="Tetratricopeptide repeat domain"/>
    <property type="match status" value="2"/>
</dbReference>
<feature type="region of interest" description="Disordered" evidence="1">
    <location>
        <begin position="576"/>
        <end position="596"/>
    </location>
</feature>